<dbReference type="Pfam" id="PF01061">
    <property type="entry name" value="ABC2_membrane"/>
    <property type="match status" value="1"/>
</dbReference>
<comment type="similarity">
    <text evidence="6">Belongs to the ABC-2 integral membrane protein family.</text>
</comment>
<evidence type="ECO:0000313" key="8">
    <source>
        <dbReference type="EMBL" id="MBB5081920.1"/>
    </source>
</evidence>
<dbReference type="EMBL" id="JACHIN010000012">
    <property type="protein sequence ID" value="MBB5081920.1"/>
    <property type="molecule type" value="Genomic_DNA"/>
</dbReference>
<dbReference type="PANTHER" id="PTHR43027">
    <property type="entry name" value="DOXORUBICIN RESISTANCE ABC TRANSPORTER PERMEASE PROTEIN DRRC-RELATED"/>
    <property type="match status" value="1"/>
</dbReference>
<feature type="transmembrane region" description="Helical" evidence="6">
    <location>
        <begin position="89"/>
        <end position="117"/>
    </location>
</feature>
<dbReference type="PANTHER" id="PTHR43027:SF2">
    <property type="entry name" value="TRANSPORT PERMEASE PROTEIN"/>
    <property type="match status" value="1"/>
</dbReference>
<dbReference type="PRINTS" id="PR00164">
    <property type="entry name" value="ABC2TRNSPORT"/>
</dbReference>
<gene>
    <name evidence="8" type="ORF">HNR40_007415</name>
</gene>
<feature type="transmembrane region" description="Helical" evidence="6">
    <location>
        <begin position="46"/>
        <end position="68"/>
    </location>
</feature>
<dbReference type="AlphaFoldDB" id="A0A7W8AB10"/>
<keyword evidence="2 6" id="KW-0812">Transmembrane</keyword>
<keyword evidence="6" id="KW-0813">Transport</keyword>
<evidence type="ECO:0000313" key="9">
    <source>
        <dbReference type="Proteomes" id="UP000568380"/>
    </source>
</evidence>
<comment type="caution">
    <text evidence="8">The sequence shown here is derived from an EMBL/GenBank/DDBJ whole genome shotgun (WGS) entry which is preliminary data.</text>
</comment>
<evidence type="ECO:0000256" key="5">
    <source>
        <dbReference type="ARBA" id="ARBA00023251"/>
    </source>
</evidence>
<evidence type="ECO:0000256" key="6">
    <source>
        <dbReference type="RuleBase" id="RU361157"/>
    </source>
</evidence>
<feature type="domain" description="ABC transmembrane type-2" evidence="7">
    <location>
        <begin position="12"/>
        <end position="234"/>
    </location>
</feature>
<organism evidence="8 9">
    <name type="scientific">Nonomuraea endophytica</name>
    <dbReference type="NCBI Taxonomy" id="714136"/>
    <lineage>
        <taxon>Bacteria</taxon>
        <taxon>Bacillati</taxon>
        <taxon>Actinomycetota</taxon>
        <taxon>Actinomycetes</taxon>
        <taxon>Streptosporangiales</taxon>
        <taxon>Streptosporangiaceae</taxon>
        <taxon>Nonomuraea</taxon>
    </lineage>
</organism>
<accession>A0A7W8AB10</accession>
<dbReference type="RefSeq" id="WP_184969699.1">
    <property type="nucleotide sequence ID" value="NZ_JACHIN010000012.1"/>
</dbReference>
<dbReference type="PIRSF" id="PIRSF006648">
    <property type="entry name" value="DrrB"/>
    <property type="match status" value="1"/>
</dbReference>
<reference evidence="8 9" key="1">
    <citation type="submission" date="2020-08" db="EMBL/GenBank/DDBJ databases">
        <title>Genomic Encyclopedia of Type Strains, Phase IV (KMG-IV): sequencing the most valuable type-strain genomes for metagenomic binning, comparative biology and taxonomic classification.</title>
        <authorList>
            <person name="Goeker M."/>
        </authorList>
    </citation>
    <scope>NUCLEOTIDE SEQUENCE [LARGE SCALE GENOMIC DNA]</scope>
    <source>
        <strain evidence="8 9">DSM 45385</strain>
    </source>
</reference>
<evidence type="ECO:0000256" key="2">
    <source>
        <dbReference type="ARBA" id="ARBA00022692"/>
    </source>
</evidence>
<keyword evidence="3 6" id="KW-1133">Transmembrane helix</keyword>
<name>A0A7W8AB10_9ACTN</name>
<keyword evidence="9" id="KW-1185">Reference proteome</keyword>
<feature type="transmembrane region" description="Helical" evidence="6">
    <location>
        <begin position="123"/>
        <end position="148"/>
    </location>
</feature>
<dbReference type="InterPro" id="IPR047817">
    <property type="entry name" value="ABC2_TM_bact-type"/>
</dbReference>
<evidence type="ECO:0000256" key="4">
    <source>
        <dbReference type="ARBA" id="ARBA00023136"/>
    </source>
</evidence>
<dbReference type="GO" id="GO:0046677">
    <property type="term" value="P:response to antibiotic"/>
    <property type="evidence" value="ECO:0007669"/>
    <property type="project" value="UniProtKB-KW"/>
</dbReference>
<dbReference type="InterPro" id="IPR013525">
    <property type="entry name" value="ABC2_TM"/>
</dbReference>
<evidence type="ECO:0000256" key="3">
    <source>
        <dbReference type="ARBA" id="ARBA00022989"/>
    </source>
</evidence>
<dbReference type="PROSITE" id="PS51012">
    <property type="entry name" value="ABC_TM2"/>
    <property type="match status" value="1"/>
</dbReference>
<dbReference type="InterPro" id="IPR000412">
    <property type="entry name" value="ABC_2_transport"/>
</dbReference>
<dbReference type="Proteomes" id="UP000568380">
    <property type="component" value="Unassembled WGS sequence"/>
</dbReference>
<evidence type="ECO:0000259" key="7">
    <source>
        <dbReference type="PROSITE" id="PS51012"/>
    </source>
</evidence>
<protein>
    <recommendedName>
        <fullName evidence="6">Transport permease protein</fullName>
    </recommendedName>
</protein>
<feature type="transmembrane region" description="Helical" evidence="6">
    <location>
        <begin position="155"/>
        <end position="173"/>
    </location>
</feature>
<comment type="subcellular location">
    <subcellularLocation>
        <location evidence="6">Cell membrane</location>
        <topology evidence="6">Multi-pass membrane protein</topology>
    </subcellularLocation>
    <subcellularLocation>
        <location evidence="1">Membrane</location>
        <topology evidence="1">Multi-pass membrane protein</topology>
    </subcellularLocation>
</comment>
<keyword evidence="6" id="KW-1003">Cell membrane</keyword>
<keyword evidence="5" id="KW-0046">Antibiotic resistance</keyword>
<feature type="transmembrane region" description="Helical" evidence="6">
    <location>
        <begin position="210"/>
        <end position="231"/>
    </location>
</feature>
<feature type="transmembrane region" description="Helical" evidence="6">
    <location>
        <begin position="21"/>
        <end position="40"/>
    </location>
</feature>
<dbReference type="GO" id="GO:0043190">
    <property type="term" value="C:ATP-binding cassette (ABC) transporter complex"/>
    <property type="evidence" value="ECO:0007669"/>
    <property type="project" value="InterPro"/>
</dbReference>
<keyword evidence="4 6" id="KW-0472">Membrane</keyword>
<dbReference type="GO" id="GO:0140359">
    <property type="term" value="F:ABC-type transporter activity"/>
    <property type="evidence" value="ECO:0007669"/>
    <property type="project" value="InterPro"/>
</dbReference>
<proteinExistence type="inferred from homology"/>
<dbReference type="InterPro" id="IPR052902">
    <property type="entry name" value="ABC-2_transporter"/>
</dbReference>
<evidence type="ECO:0000256" key="1">
    <source>
        <dbReference type="ARBA" id="ARBA00004141"/>
    </source>
</evidence>
<sequence length="234" mass="24471">MTALTKLATVEVKLLAREPGSIVSMLIPLFVLLVFGSSIQPGDTTLLPMTLAMSVGLVGLYLLPTTLASYRERGILRRMSTTPVRPYTLLVVQLTLQLVLVVIACALLVSVAGSVIGAHVPGAALPLAAALTLGVAAMFSVGLLIAALAKTGRSANGVGVLLYFPMAYLAGLIQPVDQMPALVARIGEYTPLGAFRQVLGQVWTGQSPSLTLLVVLAGYAVLIGTAAAKFFRWE</sequence>